<dbReference type="InterPro" id="IPR023753">
    <property type="entry name" value="FAD/NAD-binding_dom"/>
</dbReference>
<dbReference type="Pfam" id="PF07992">
    <property type="entry name" value="Pyr_redox_2"/>
    <property type="match status" value="1"/>
</dbReference>
<dbReference type="PRINTS" id="PR00469">
    <property type="entry name" value="PNDRDTASEII"/>
</dbReference>
<evidence type="ECO:0000313" key="4">
    <source>
        <dbReference type="EMBL" id="VAW42212.1"/>
    </source>
</evidence>
<dbReference type="EC" id="1.8.1.9" evidence="4"/>
<feature type="domain" description="FAD/NAD(P)-binding" evidence="3">
    <location>
        <begin position="7"/>
        <end position="284"/>
    </location>
</feature>
<dbReference type="PANTHER" id="PTHR48105">
    <property type="entry name" value="THIOREDOXIN REDUCTASE 1-RELATED-RELATED"/>
    <property type="match status" value="1"/>
</dbReference>
<sequence>MSEDIIDVLIVGAGPAGLQAAVHAVRKKAGVKVFGRIEASSLYEAHVENYLCVSGVSAGGDLLAVAREQASSFGADIINEDVLSLEQKDNLFLVRSESAEFLARSVILATGTSRKKLGVAGEKEFAGRGVSYCVDCDANFFRQAKVAVVGNGSAAADGALTLLNYASEVFLLADKLDLAPDLAARLAASAVQVKETSVKEIVGNNAVESLLLTDGSKLELEGVFIELGAKGALELAVNIGVGLDMETMSRIETNKRMETNIQGIYAAGDIVGPPYQMAKAVGDGCTAGWYAANYANKLRRQEEAGS</sequence>
<accession>A0A3B0VT21</accession>
<dbReference type="PRINTS" id="PR00368">
    <property type="entry name" value="FADPNR"/>
</dbReference>
<gene>
    <name evidence="4" type="ORF">MNBD_DELTA03-1365</name>
</gene>
<dbReference type="InterPro" id="IPR036188">
    <property type="entry name" value="FAD/NAD-bd_sf"/>
</dbReference>
<organism evidence="4">
    <name type="scientific">hydrothermal vent metagenome</name>
    <dbReference type="NCBI Taxonomy" id="652676"/>
    <lineage>
        <taxon>unclassified sequences</taxon>
        <taxon>metagenomes</taxon>
        <taxon>ecological metagenomes</taxon>
    </lineage>
</organism>
<dbReference type="EMBL" id="UOEX01000424">
    <property type="protein sequence ID" value="VAW42212.1"/>
    <property type="molecule type" value="Genomic_DNA"/>
</dbReference>
<evidence type="ECO:0000259" key="3">
    <source>
        <dbReference type="Pfam" id="PF07992"/>
    </source>
</evidence>
<reference evidence="4" key="1">
    <citation type="submission" date="2018-06" db="EMBL/GenBank/DDBJ databases">
        <authorList>
            <person name="Zhirakovskaya E."/>
        </authorList>
    </citation>
    <scope>NUCLEOTIDE SEQUENCE</scope>
</reference>
<dbReference type="Gene3D" id="3.50.50.60">
    <property type="entry name" value="FAD/NAD(P)-binding domain"/>
    <property type="match status" value="2"/>
</dbReference>
<keyword evidence="2 4" id="KW-0560">Oxidoreductase</keyword>
<proteinExistence type="predicted"/>
<dbReference type="GO" id="GO:0004791">
    <property type="term" value="F:thioredoxin-disulfide reductase (NADPH) activity"/>
    <property type="evidence" value="ECO:0007669"/>
    <property type="project" value="UniProtKB-EC"/>
</dbReference>
<dbReference type="InterPro" id="IPR050097">
    <property type="entry name" value="Ferredoxin-NADP_redctase_2"/>
</dbReference>
<dbReference type="SUPFAM" id="SSF51905">
    <property type="entry name" value="FAD/NAD(P)-binding domain"/>
    <property type="match status" value="1"/>
</dbReference>
<protein>
    <submittedName>
        <fullName evidence="4">Thioredoxin reductase</fullName>
        <ecNumber evidence="4">1.8.1.9</ecNumber>
    </submittedName>
</protein>
<dbReference type="AlphaFoldDB" id="A0A3B0VT21"/>
<name>A0A3B0VT21_9ZZZZ</name>
<evidence type="ECO:0000256" key="1">
    <source>
        <dbReference type="ARBA" id="ARBA00022630"/>
    </source>
</evidence>
<evidence type="ECO:0000256" key="2">
    <source>
        <dbReference type="ARBA" id="ARBA00023002"/>
    </source>
</evidence>
<keyword evidence="1" id="KW-0285">Flavoprotein</keyword>